<name>A0AA41E9F3_9BURK</name>
<evidence type="ECO:0000256" key="1">
    <source>
        <dbReference type="SAM" id="MobiDB-lite"/>
    </source>
</evidence>
<dbReference type="RefSeq" id="WP_176091121.1">
    <property type="nucleotide sequence ID" value="NZ_CADERF010000018.1"/>
</dbReference>
<comment type="caution">
    <text evidence="2">The sequence shown here is derived from an EMBL/GenBank/DDBJ whole genome shotgun (WGS) entry which is preliminary data.</text>
</comment>
<sequence length="583" mass="61142">MTRIDSTPPHIDNVDPAADEHAAGVPNPGRSRSRSLSVASRALHELASTRRPRSAPPSVGRQPVAHEQPDPVSEPVSSREAADDRAVTVRPGASARNGATDGGILRKLDIASLLKLDGTHDDDGFLARVRSVETGPGSLPELLSRLDRIEQKLAGAGFPAALNSTLKAQLKLTKKALQEIETDKHWARRAAMALGPTVVLGTAALAVPLNSNPRQQLFASELFALTSKAMLEGIGMARTRTTGAGLVKDRLMARNYANTLQALEFVLPTFVKPSAHLNRKTWVDLLATVVSTTGLFAGFMGADIKNQFDKRLRGGVDPALRSVGAALNDEQRTALAAIDNDAKALHEAALDMRGASIVGETAQVSPHLGKQIQLVLRACNRLAEMTSHTLTDGDRAVLDSGAARANPDRNAKVALALFTAAVTATTALLTFPDTIGVVDLGSDALFTTILMAVNANNPDMSRHDALEEFKTFAGLSVVLLAVLAANKLGHDFIDHGDRGLAVGATVLSMLNATVPGIVGEKAANAVERALAGASSMRIADLTGPLRALGDLLHRSVFTTAPRPSTATITDVTSDDAGGGHAPA</sequence>
<reference evidence="2" key="1">
    <citation type="submission" date="2021-04" db="EMBL/GenBank/DDBJ databases">
        <title>A collection of bacterial strains from the Burkholderia cepacia Research Laboratory and Repository.</title>
        <authorList>
            <person name="Lipuma J."/>
            <person name="Spilker T."/>
        </authorList>
    </citation>
    <scope>NUCLEOTIDE SEQUENCE</scope>
    <source>
        <strain evidence="2">AU36012</strain>
    </source>
</reference>
<feature type="region of interest" description="Disordered" evidence="1">
    <location>
        <begin position="564"/>
        <end position="583"/>
    </location>
</feature>
<feature type="region of interest" description="Disordered" evidence="1">
    <location>
        <begin position="1"/>
        <end position="100"/>
    </location>
</feature>
<accession>A0AA41E9F3</accession>
<dbReference type="EMBL" id="JAGSVG010000015">
    <property type="protein sequence ID" value="MBR8130753.1"/>
    <property type="molecule type" value="Genomic_DNA"/>
</dbReference>
<protein>
    <recommendedName>
        <fullName evidence="4">Type III effector protein</fullName>
    </recommendedName>
</protein>
<organism evidence="2 3">
    <name type="scientific">Burkholderia ambifaria</name>
    <dbReference type="NCBI Taxonomy" id="152480"/>
    <lineage>
        <taxon>Bacteria</taxon>
        <taxon>Pseudomonadati</taxon>
        <taxon>Pseudomonadota</taxon>
        <taxon>Betaproteobacteria</taxon>
        <taxon>Burkholderiales</taxon>
        <taxon>Burkholderiaceae</taxon>
        <taxon>Burkholderia</taxon>
        <taxon>Burkholderia cepacia complex</taxon>
    </lineage>
</organism>
<evidence type="ECO:0008006" key="4">
    <source>
        <dbReference type="Google" id="ProtNLM"/>
    </source>
</evidence>
<gene>
    <name evidence="2" type="ORF">KDW93_17575</name>
</gene>
<evidence type="ECO:0000313" key="3">
    <source>
        <dbReference type="Proteomes" id="UP000682266"/>
    </source>
</evidence>
<dbReference type="Proteomes" id="UP000682266">
    <property type="component" value="Unassembled WGS sequence"/>
</dbReference>
<proteinExistence type="predicted"/>
<evidence type="ECO:0000313" key="2">
    <source>
        <dbReference type="EMBL" id="MBR8130753.1"/>
    </source>
</evidence>
<dbReference type="AlphaFoldDB" id="A0AA41E9F3"/>